<proteinExistence type="predicted"/>
<dbReference type="PANTHER" id="PTHR21327">
    <property type="entry name" value="GTP CYCLOHYDROLASE II-RELATED"/>
    <property type="match status" value="1"/>
</dbReference>
<evidence type="ECO:0000259" key="11">
    <source>
        <dbReference type="SMART" id="SM00904"/>
    </source>
</evidence>
<evidence type="ECO:0000313" key="12">
    <source>
        <dbReference type="EMBL" id="PZE21396.1"/>
    </source>
</evidence>
<dbReference type="InterPro" id="IPR000422">
    <property type="entry name" value="DHBP_synthase_RibB"/>
</dbReference>
<evidence type="ECO:0000256" key="10">
    <source>
        <dbReference type="ARBA" id="ARBA00047880"/>
    </source>
</evidence>
<comment type="catalytic activity">
    <reaction evidence="10">
        <text>riboflavin + ATP = FMN + ADP + H(+)</text>
        <dbReference type="Rhea" id="RHEA:14357"/>
        <dbReference type="ChEBI" id="CHEBI:15378"/>
        <dbReference type="ChEBI" id="CHEBI:30616"/>
        <dbReference type="ChEBI" id="CHEBI:57986"/>
        <dbReference type="ChEBI" id="CHEBI:58210"/>
        <dbReference type="ChEBI" id="CHEBI:456216"/>
        <dbReference type="EC" id="2.7.1.26"/>
    </reaction>
</comment>
<evidence type="ECO:0000256" key="5">
    <source>
        <dbReference type="ARBA" id="ARBA00022643"/>
    </source>
</evidence>
<dbReference type="Proteomes" id="UP000214746">
    <property type="component" value="Unassembled WGS sequence"/>
</dbReference>
<dbReference type="GO" id="GO:0008531">
    <property type="term" value="F:riboflavin kinase activity"/>
    <property type="evidence" value="ECO:0007669"/>
    <property type="project" value="UniProtKB-EC"/>
</dbReference>
<keyword evidence="9" id="KW-0067">ATP-binding</keyword>
<keyword evidence="13" id="KW-1185">Reference proteome</keyword>
<dbReference type="Gene3D" id="2.40.30.30">
    <property type="entry name" value="Riboflavin kinase-like"/>
    <property type="match status" value="1"/>
</dbReference>
<evidence type="ECO:0000256" key="3">
    <source>
        <dbReference type="ARBA" id="ARBA00022619"/>
    </source>
</evidence>
<dbReference type="GO" id="GO:0046872">
    <property type="term" value="F:metal ion binding"/>
    <property type="evidence" value="ECO:0007669"/>
    <property type="project" value="UniProtKB-KW"/>
</dbReference>
<keyword evidence="6" id="KW-0808">Transferase</keyword>
<keyword evidence="8" id="KW-0547">Nucleotide-binding</keyword>
<comment type="caution">
    <text evidence="12">The sequence shown here is derived from an EMBL/GenBank/DDBJ whole genome shotgun (WGS) entry which is preliminary data.</text>
</comment>
<protein>
    <recommendedName>
        <fullName evidence="11">Riboflavin kinase domain-containing protein</fullName>
    </recommendedName>
</protein>
<evidence type="ECO:0000256" key="7">
    <source>
        <dbReference type="ARBA" id="ARBA00022723"/>
    </source>
</evidence>
<dbReference type="SUPFAM" id="SSF82114">
    <property type="entry name" value="Riboflavin kinase-like"/>
    <property type="match status" value="1"/>
</dbReference>
<evidence type="ECO:0000256" key="6">
    <source>
        <dbReference type="ARBA" id="ARBA00022679"/>
    </source>
</evidence>
<dbReference type="GO" id="GO:0009231">
    <property type="term" value="P:riboflavin biosynthetic process"/>
    <property type="evidence" value="ECO:0007669"/>
    <property type="project" value="UniProtKB-UniPathway"/>
</dbReference>
<dbReference type="PANTHER" id="PTHR21327:SF18">
    <property type="entry name" value="3,4-DIHYDROXY-2-BUTANONE 4-PHOSPHATE SYNTHASE"/>
    <property type="match status" value="1"/>
</dbReference>
<dbReference type="GO" id="GO:0005829">
    <property type="term" value="C:cytosol"/>
    <property type="evidence" value="ECO:0007669"/>
    <property type="project" value="TreeGrafter"/>
</dbReference>
<accession>A0A2W1NUG7</accession>
<keyword evidence="5" id="KW-0288">FMN</keyword>
<dbReference type="Gene3D" id="3.90.870.10">
    <property type="entry name" value="DHBP synthase"/>
    <property type="match status" value="1"/>
</dbReference>
<evidence type="ECO:0000256" key="2">
    <source>
        <dbReference type="ARBA" id="ARBA00004904"/>
    </source>
</evidence>
<evidence type="ECO:0000256" key="4">
    <source>
        <dbReference type="ARBA" id="ARBA00022630"/>
    </source>
</evidence>
<dbReference type="UniPathway" id="UPA00275">
    <property type="reaction ID" value="UER00399"/>
</dbReference>
<dbReference type="OrthoDB" id="9793111at2"/>
<dbReference type="GO" id="GO:0005524">
    <property type="term" value="F:ATP binding"/>
    <property type="evidence" value="ECO:0007669"/>
    <property type="project" value="UniProtKB-KW"/>
</dbReference>
<dbReference type="SUPFAM" id="SSF55821">
    <property type="entry name" value="YrdC/RibB"/>
    <property type="match status" value="1"/>
</dbReference>
<keyword evidence="4" id="KW-0285">Flavoprotein</keyword>
<evidence type="ECO:0000256" key="1">
    <source>
        <dbReference type="ARBA" id="ARBA00002284"/>
    </source>
</evidence>
<dbReference type="GO" id="GO:0003935">
    <property type="term" value="F:GTP cyclohydrolase II activity"/>
    <property type="evidence" value="ECO:0007669"/>
    <property type="project" value="TreeGrafter"/>
</dbReference>
<dbReference type="AlphaFoldDB" id="A0A2W1NUG7"/>
<dbReference type="InterPro" id="IPR017945">
    <property type="entry name" value="DHBP_synth_RibB-like_a/b_dom"/>
</dbReference>
<keyword evidence="7" id="KW-0479">Metal-binding</keyword>
<gene>
    <name evidence="12" type="ORF">CBW46_008545</name>
</gene>
<keyword evidence="3" id="KW-0686">Riboflavin biosynthesis</keyword>
<dbReference type="Pfam" id="PF00926">
    <property type="entry name" value="DHBP_synthase"/>
    <property type="match status" value="1"/>
</dbReference>
<comment type="pathway">
    <text evidence="2">Cofactor biosynthesis; riboflavin biosynthesis; 2-hydroxy-3-oxobutyl phosphate from D-ribulose 5-phosphate: step 1/1.</text>
</comment>
<feature type="domain" description="Riboflavin kinase" evidence="11">
    <location>
        <begin position="202"/>
        <end position="323"/>
    </location>
</feature>
<dbReference type="SMART" id="SM00904">
    <property type="entry name" value="Flavokinase"/>
    <property type="match status" value="1"/>
</dbReference>
<dbReference type="GO" id="GO:0008686">
    <property type="term" value="F:3,4-dihydroxy-2-butanone-4-phosphate synthase activity"/>
    <property type="evidence" value="ECO:0007669"/>
    <property type="project" value="InterPro"/>
</dbReference>
<comment type="function">
    <text evidence="1">Catalyzes the conversion of D-ribulose 5-phosphate to formate and 3,4-dihydroxy-2-butanone 4-phosphate.</text>
</comment>
<name>A0A2W1NUG7_PAEXE</name>
<dbReference type="InterPro" id="IPR023465">
    <property type="entry name" value="Riboflavin_kinase_dom_sf"/>
</dbReference>
<dbReference type="InterPro" id="IPR015865">
    <property type="entry name" value="Riboflavin_kinase_bac/euk"/>
</dbReference>
<organism evidence="12 13">
    <name type="scientific">Paenibacillus xerothermodurans</name>
    <dbReference type="NCBI Taxonomy" id="1977292"/>
    <lineage>
        <taxon>Bacteria</taxon>
        <taxon>Bacillati</taxon>
        <taxon>Bacillota</taxon>
        <taxon>Bacilli</taxon>
        <taxon>Bacillales</taxon>
        <taxon>Paenibacillaceae</taxon>
        <taxon>Paenibacillus</taxon>
    </lineage>
</organism>
<evidence type="ECO:0000256" key="8">
    <source>
        <dbReference type="ARBA" id="ARBA00022741"/>
    </source>
</evidence>
<dbReference type="Pfam" id="PF01687">
    <property type="entry name" value="Flavokinase"/>
    <property type="match status" value="1"/>
</dbReference>
<evidence type="ECO:0000313" key="13">
    <source>
        <dbReference type="Proteomes" id="UP000214746"/>
    </source>
</evidence>
<reference evidence="12" key="1">
    <citation type="submission" date="2018-06" db="EMBL/GenBank/DDBJ databases">
        <title>Paenibacillus xerothermodurans sp. nov. an extremely dry heat resistant spore forming bacterium isolated from the soil of Cape Canaveral, Florida.</title>
        <authorList>
            <person name="Seuylemezian A."/>
            <person name="Kaur N."/>
            <person name="Patil P."/>
            <person name="Patil P."/>
            <person name="Mayilraj S."/>
            <person name="Vaishampayan P."/>
        </authorList>
    </citation>
    <scope>NUCLEOTIDE SEQUENCE [LARGE SCALE GENOMIC DNA]</scope>
    <source>
        <strain evidence="12">ATCC 27380</strain>
    </source>
</reference>
<dbReference type="RefSeq" id="WP_089199592.1">
    <property type="nucleotide sequence ID" value="NZ_NHRJ02000003.1"/>
</dbReference>
<sequence length="328" mass="36518">MSALARSNLYNRLKNAELVVVYDDVQTKVGSLVGVAERVTPQTVNLMTKLGKGLIYVCITEEKGEQLNLPLMVRGSMHSSQKPLTVSVDHNSTTTGISAYERSDTIRAFTQPSARADHFRRPGHVFPILSKDKGLMHRVGIAEAAVELAKMISAEPVAYASEILNQAGEIASAQEIIQIAELNDLCIINISDMLEFAKDELLSSFTGLVVRGRELGRKIGFPTANLYIDAADPLDHGVYGVTVRYNDVKYRGIMNVGVRPTFRNAHNEVHYEVHLLNFNGMIYGKTIHVDVDFFIRHEIAFPTVEHLINQIDTDIAYVEHRFGLVKIQ</sequence>
<evidence type="ECO:0000256" key="9">
    <source>
        <dbReference type="ARBA" id="ARBA00022840"/>
    </source>
</evidence>
<dbReference type="EMBL" id="NHRJ02000003">
    <property type="protein sequence ID" value="PZE21396.1"/>
    <property type="molecule type" value="Genomic_DNA"/>
</dbReference>